<sequence length="541" mass="59725">MSDSNDKKTRASARRLSDAKHPKESANMNELMERAESAQSDGWETESLFEDAMLELSDEQSLVVDVEDACTAEEAVKFRHLLRNLGPMELCSQYLDTGIISIKKLITAFGFKPPTFLEGCDDRQYLPVLMLAFSRELAKRAKLMRYNTIDDAANLIQKSKNIIVLTGAGISTSLGIPDFRSKHTGLYSKLEHLGLDDPQEVFEINNFEHDPTIFFSVARDILPSTTRYTPTHKFIAMLQQKGKLLTNYSQNIDNIEANAGVSPEKLVQCHGSFATATCRKCQYQVVGETIFDEIRAGKIPRCPKCIESLRAMGSIKRKRGPRSSAGPSASRRGSNRRYGAGSDGSDNDEAYDIPEAGILKPDITFFGEQLPDSFANRLTEHDRDLVDLVIVIGTSLKVAPVSEIVPYLPPNVPQIYISKEPVSHINFDVDLLGPCDVVVTELCKRAGWDLEHEMIPKDQIIETSLAEGYPSRHYFHGYAPKSEPTSSSSSPASVGAGCDNRANGTNGAQAHKKKVTLGEAVNGVDIKPMRRPRKSHSCTAI</sequence>
<evidence type="ECO:0000256" key="8">
    <source>
        <dbReference type="SAM" id="MobiDB-lite"/>
    </source>
</evidence>
<feature type="active site" description="Proton acceptor" evidence="7">
    <location>
        <position position="270"/>
    </location>
</feature>
<proteinExistence type="inferred from homology"/>
<keyword evidence="5 7" id="KW-0862">Zinc</keyword>
<dbReference type="Proteomes" id="UP001201980">
    <property type="component" value="Unassembled WGS sequence"/>
</dbReference>
<feature type="region of interest" description="Disordered" evidence="8">
    <location>
        <begin position="315"/>
        <end position="351"/>
    </location>
</feature>
<dbReference type="InterPro" id="IPR050134">
    <property type="entry name" value="NAD-dep_sirtuin_deacylases"/>
</dbReference>
<keyword evidence="11" id="KW-1185">Reference proteome</keyword>
<comment type="similarity">
    <text evidence="2">Belongs to the sirtuin family. Class I subfamily.</text>
</comment>
<dbReference type="GO" id="GO:0070403">
    <property type="term" value="F:NAD+ binding"/>
    <property type="evidence" value="ECO:0007669"/>
    <property type="project" value="InterPro"/>
</dbReference>
<feature type="domain" description="Deacetylase sirtuin-type" evidence="9">
    <location>
        <begin position="142"/>
        <end position="449"/>
    </location>
</feature>
<feature type="region of interest" description="Disordered" evidence="8">
    <location>
        <begin position="1"/>
        <end position="37"/>
    </location>
</feature>
<dbReference type="Gene3D" id="3.30.1600.10">
    <property type="entry name" value="SIR2/SIRT2 'Small Domain"/>
    <property type="match status" value="1"/>
</dbReference>
<dbReference type="Gene3D" id="3.40.50.1220">
    <property type="entry name" value="TPP-binding domain"/>
    <property type="match status" value="1"/>
</dbReference>
<dbReference type="PROSITE" id="PS50305">
    <property type="entry name" value="SIRTUIN"/>
    <property type="match status" value="1"/>
</dbReference>
<feature type="binding site" evidence="7">
    <location>
        <position position="302"/>
    </location>
    <ligand>
        <name>Zn(2+)</name>
        <dbReference type="ChEBI" id="CHEBI:29105"/>
    </ligand>
</feature>
<evidence type="ECO:0000259" key="9">
    <source>
        <dbReference type="PROSITE" id="PS50305"/>
    </source>
</evidence>
<feature type="compositionally biased region" description="Basic and acidic residues" evidence="8">
    <location>
        <begin position="1"/>
        <end position="24"/>
    </location>
</feature>
<evidence type="ECO:0000256" key="2">
    <source>
        <dbReference type="ARBA" id="ARBA00006924"/>
    </source>
</evidence>
<feature type="compositionally biased region" description="Low complexity" evidence="8">
    <location>
        <begin position="480"/>
        <end position="493"/>
    </location>
</feature>
<feature type="region of interest" description="Disordered" evidence="8">
    <location>
        <begin position="480"/>
        <end position="516"/>
    </location>
</feature>
<dbReference type="GO" id="GO:0046970">
    <property type="term" value="F:histone H4K16 deacetylase activity, NAD-dependent"/>
    <property type="evidence" value="ECO:0007669"/>
    <property type="project" value="TreeGrafter"/>
</dbReference>
<organism evidence="10 11">
    <name type="scientific">Zalerion maritima</name>
    <dbReference type="NCBI Taxonomy" id="339359"/>
    <lineage>
        <taxon>Eukaryota</taxon>
        <taxon>Fungi</taxon>
        <taxon>Dikarya</taxon>
        <taxon>Ascomycota</taxon>
        <taxon>Pezizomycotina</taxon>
        <taxon>Sordariomycetes</taxon>
        <taxon>Lulworthiomycetidae</taxon>
        <taxon>Lulworthiales</taxon>
        <taxon>Lulworthiaceae</taxon>
        <taxon>Zalerion</taxon>
    </lineage>
</organism>
<dbReference type="AlphaFoldDB" id="A0AAD5RFZ7"/>
<protein>
    <submittedName>
        <fullName evidence="10">NAD-dependent protein deacetylase hst1</fullName>
    </submittedName>
</protein>
<evidence type="ECO:0000256" key="1">
    <source>
        <dbReference type="ARBA" id="ARBA00001947"/>
    </source>
</evidence>
<evidence type="ECO:0000256" key="3">
    <source>
        <dbReference type="ARBA" id="ARBA00022679"/>
    </source>
</evidence>
<feature type="binding site" evidence="7">
    <location>
        <position position="281"/>
    </location>
    <ligand>
        <name>Zn(2+)</name>
        <dbReference type="ChEBI" id="CHEBI:29105"/>
    </ligand>
</feature>
<dbReference type="Pfam" id="PF02146">
    <property type="entry name" value="SIR2"/>
    <property type="match status" value="1"/>
</dbReference>
<name>A0AAD5RFZ7_9PEZI</name>
<gene>
    <name evidence="10" type="ORF">MKZ38_001408</name>
</gene>
<evidence type="ECO:0000313" key="10">
    <source>
        <dbReference type="EMBL" id="KAJ2890742.1"/>
    </source>
</evidence>
<reference evidence="10" key="1">
    <citation type="submission" date="2022-07" db="EMBL/GenBank/DDBJ databases">
        <title>Draft genome sequence of Zalerion maritima ATCC 34329, a (micro)plastics degrading marine fungus.</title>
        <authorList>
            <person name="Paco A."/>
            <person name="Goncalves M.F.M."/>
            <person name="Rocha-Santos T.A.P."/>
            <person name="Alves A."/>
        </authorList>
    </citation>
    <scope>NUCLEOTIDE SEQUENCE</scope>
    <source>
        <strain evidence="10">ATCC 34329</strain>
    </source>
</reference>
<dbReference type="PANTHER" id="PTHR11085">
    <property type="entry name" value="NAD-DEPENDENT PROTEIN DEACYLASE SIRTUIN-5, MITOCHONDRIAL-RELATED"/>
    <property type="match status" value="1"/>
</dbReference>
<evidence type="ECO:0000313" key="11">
    <source>
        <dbReference type="Proteomes" id="UP001201980"/>
    </source>
</evidence>
<comment type="cofactor">
    <cofactor evidence="1">
        <name>Zn(2+)</name>
        <dbReference type="ChEBI" id="CHEBI:29105"/>
    </cofactor>
</comment>
<feature type="compositionally biased region" description="Low complexity" evidence="8">
    <location>
        <begin position="322"/>
        <end position="332"/>
    </location>
</feature>
<dbReference type="GO" id="GO:0046872">
    <property type="term" value="F:metal ion binding"/>
    <property type="evidence" value="ECO:0007669"/>
    <property type="project" value="UniProtKB-KW"/>
</dbReference>
<evidence type="ECO:0000256" key="4">
    <source>
        <dbReference type="ARBA" id="ARBA00022723"/>
    </source>
</evidence>
<feature type="binding site" evidence="7">
    <location>
        <position position="278"/>
    </location>
    <ligand>
        <name>Zn(2+)</name>
        <dbReference type="ChEBI" id="CHEBI:29105"/>
    </ligand>
</feature>
<accession>A0AAD5RFZ7</accession>
<feature type="binding site" evidence="7">
    <location>
        <position position="305"/>
    </location>
    <ligand>
        <name>Zn(2+)</name>
        <dbReference type="ChEBI" id="CHEBI:29105"/>
    </ligand>
</feature>
<keyword evidence="6" id="KW-0520">NAD</keyword>
<comment type="caution">
    <text evidence="10">The sequence shown here is derived from an EMBL/GenBank/DDBJ whole genome shotgun (WGS) entry which is preliminary data.</text>
</comment>
<dbReference type="GO" id="GO:0005634">
    <property type="term" value="C:nucleus"/>
    <property type="evidence" value="ECO:0007669"/>
    <property type="project" value="TreeGrafter"/>
</dbReference>
<dbReference type="InterPro" id="IPR026590">
    <property type="entry name" value="Ssirtuin_cat_dom"/>
</dbReference>
<dbReference type="InterPro" id="IPR029035">
    <property type="entry name" value="DHS-like_NAD/FAD-binding_dom"/>
</dbReference>
<dbReference type="PANTHER" id="PTHR11085:SF9">
    <property type="entry name" value="NAD-DEPENDENT PROTEIN DEACETYLASE SIRTUIN-1"/>
    <property type="match status" value="1"/>
</dbReference>
<evidence type="ECO:0000256" key="5">
    <source>
        <dbReference type="ARBA" id="ARBA00022833"/>
    </source>
</evidence>
<keyword evidence="3" id="KW-0808">Transferase</keyword>
<dbReference type="InterPro" id="IPR026591">
    <property type="entry name" value="Sirtuin_cat_small_dom_sf"/>
</dbReference>
<evidence type="ECO:0000256" key="7">
    <source>
        <dbReference type="PROSITE-ProRule" id="PRU00236"/>
    </source>
</evidence>
<evidence type="ECO:0000256" key="6">
    <source>
        <dbReference type="ARBA" id="ARBA00023027"/>
    </source>
</evidence>
<dbReference type="SUPFAM" id="SSF52467">
    <property type="entry name" value="DHS-like NAD/FAD-binding domain"/>
    <property type="match status" value="1"/>
</dbReference>
<keyword evidence="4 7" id="KW-0479">Metal-binding</keyword>
<dbReference type="InterPro" id="IPR003000">
    <property type="entry name" value="Sirtuin"/>
</dbReference>
<dbReference type="EMBL" id="JAKWBI020001391">
    <property type="protein sequence ID" value="KAJ2890742.1"/>
    <property type="molecule type" value="Genomic_DNA"/>
</dbReference>